<dbReference type="InterPro" id="IPR016181">
    <property type="entry name" value="Acyl_CoA_acyltransferase"/>
</dbReference>
<evidence type="ECO:0000256" key="1">
    <source>
        <dbReference type="SAM" id="MobiDB-lite"/>
    </source>
</evidence>
<dbReference type="AlphaFoldDB" id="A0A9D1X223"/>
<name>A0A9D1X223_9FIRM</name>
<gene>
    <name evidence="3" type="ORF">H9849_00460</name>
</gene>
<accession>A0A9D1X223</accession>
<sequence>MIEQRLMNLDEFHWLFDTHMGNHFPADELKPFAIMEQSVREGNYFPYGYYENGELLAYTCLLKSGDFFLLDYFAVMEEGRGRGTGSEILSVLTDSLKESESIFLEVEEPRAADAVERDLQERRIRFYLRNGALDTAVRAKVFSVPFRILTMGGSLREEEAERAMEALYHNILSEKMYEQNIFFRIETEKEGKSGKVAAAQPDAGEGESGKVAAAQPDAGEGKSGETAAMEPDAGEGKSGETAAMEPDAGKEKV</sequence>
<evidence type="ECO:0000259" key="2">
    <source>
        <dbReference type="PROSITE" id="PS51186"/>
    </source>
</evidence>
<dbReference type="Pfam" id="PF00583">
    <property type="entry name" value="Acetyltransf_1"/>
    <property type="match status" value="1"/>
</dbReference>
<feature type="region of interest" description="Disordered" evidence="1">
    <location>
        <begin position="192"/>
        <end position="253"/>
    </location>
</feature>
<dbReference type="Proteomes" id="UP000886805">
    <property type="component" value="Unassembled WGS sequence"/>
</dbReference>
<dbReference type="EMBL" id="DXEQ01000011">
    <property type="protein sequence ID" value="HIX71469.1"/>
    <property type="molecule type" value="Genomic_DNA"/>
</dbReference>
<reference evidence="3" key="2">
    <citation type="submission" date="2021-04" db="EMBL/GenBank/DDBJ databases">
        <authorList>
            <person name="Gilroy R."/>
        </authorList>
    </citation>
    <scope>NUCLEOTIDE SEQUENCE</scope>
    <source>
        <strain evidence="3">ChiSxjej3B15-1167</strain>
    </source>
</reference>
<protein>
    <submittedName>
        <fullName evidence="3">GNAT family N-acetyltransferase</fullName>
    </submittedName>
</protein>
<organism evidence="3 4">
    <name type="scientific">Candidatus Anaerobutyricum stercoripullorum</name>
    <dbReference type="NCBI Taxonomy" id="2838456"/>
    <lineage>
        <taxon>Bacteria</taxon>
        <taxon>Bacillati</taxon>
        <taxon>Bacillota</taxon>
        <taxon>Clostridia</taxon>
        <taxon>Lachnospirales</taxon>
        <taxon>Lachnospiraceae</taxon>
        <taxon>Anaerobutyricum</taxon>
    </lineage>
</organism>
<proteinExistence type="predicted"/>
<evidence type="ECO:0000313" key="4">
    <source>
        <dbReference type="Proteomes" id="UP000886805"/>
    </source>
</evidence>
<feature type="domain" description="N-acetyltransferase" evidence="2">
    <location>
        <begin position="7"/>
        <end position="178"/>
    </location>
</feature>
<dbReference type="SUPFAM" id="SSF55729">
    <property type="entry name" value="Acyl-CoA N-acyltransferases (Nat)"/>
    <property type="match status" value="1"/>
</dbReference>
<comment type="caution">
    <text evidence="3">The sequence shown here is derived from an EMBL/GenBank/DDBJ whole genome shotgun (WGS) entry which is preliminary data.</text>
</comment>
<reference evidence="3" key="1">
    <citation type="journal article" date="2021" name="PeerJ">
        <title>Extensive microbial diversity within the chicken gut microbiome revealed by metagenomics and culture.</title>
        <authorList>
            <person name="Gilroy R."/>
            <person name="Ravi A."/>
            <person name="Getino M."/>
            <person name="Pursley I."/>
            <person name="Horton D.L."/>
            <person name="Alikhan N.F."/>
            <person name="Baker D."/>
            <person name="Gharbi K."/>
            <person name="Hall N."/>
            <person name="Watson M."/>
            <person name="Adriaenssens E.M."/>
            <person name="Foster-Nyarko E."/>
            <person name="Jarju S."/>
            <person name="Secka A."/>
            <person name="Antonio M."/>
            <person name="Oren A."/>
            <person name="Chaudhuri R.R."/>
            <person name="La Ragione R."/>
            <person name="Hildebrand F."/>
            <person name="Pallen M.J."/>
        </authorList>
    </citation>
    <scope>NUCLEOTIDE SEQUENCE</scope>
    <source>
        <strain evidence="3">ChiSxjej3B15-1167</strain>
    </source>
</reference>
<dbReference type="GO" id="GO:0016747">
    <property type="term" value="F:acyltransferase activity, transferring groups other than amino-acyl groups"/>
    <property type="evidence" value="ECO:0007669"/>
    <property type="project" value="InterPro"/>
</dbReference>
<dbReference type="PROSITE" id="PS51186">
    <property type="entry name" value="GNAT"/>
    <property type="match status" value="1"/>
</dbReference>
<dbReference type="Gene3D" id="3.40.630.30">
    <property type="match status" value="1"/>
</dbReference>
<evidence type="ECO:0000313" key="3">
    <source>
        <dbReference type="EMBL" id="HIX71469.1"/>
    </source>
</evidence>
<dbReference type="InterPro" id="IPR000182">
    <property type="entry name" value="GNAT_dom"/>
</dbReference>